<dbReference type="SMART" id="SM00301">
    <property type="entry name" value="DM"/>
    <property type="match status" value="1"/>
</dbReference>
<evidence type="ECO:0000256" key="3">
    <source>
        <dbReference type="ARBA" id="ARBA00023125"/>
    </source>
</evidence>
<keyword evidence="2 5" id="KW-0862">Zinc</keyword>
<evidence type="ECO:0000256" key="5">
    <source>
        <dbReference type="PROSITE-ProRule" id="PRU00070"/>
    </source>
</evidence>
<evidence type="ECO:0000256" key="1">
    <source>
        <dbReference type="ARBA" id="ARBA00022723"/>
    </source>
</evidence>
<keyword evidence="1 5" id="KW-0479">Metal-binding</keyword>
<sequence>ANRRLFCRKCLGHSQQVILKGHAAQCPFSNCVCRSCTHVMSMRASAIIRRYRTNNTTDCGLILKPVHFRNGNTRLRVFPKSIDEKECTEIPSTSHPQVEFPTRPSLNDQRQLLSSSIMNKFSRQEASFPNDAMYFHPSHNANFSSVDSGCCSR</sequence>
<name>A0AAV5S8X0_9BILA</name>
<dbReference type="PROSITE" id="PS40000">
    <property type="entry name" value="DM_1"/>
    <property type="match status" value="1"/>
</dbReference>
<dbReference type="Pfam" id="PF00751">
    <property type="entry name" value="DM"/>
    <property type="match status" value="1"/>
</dbReference>
<organism evidence="7 8">
    <name type="scientific">Pristionchus entomophagus</name>
    <dbReference type="NCBI Taxonomy" id="358040"/>
    <lineage>
        <taxon>Eukaryota</taxon>
        <taxon>Metazoa</taxon>
        <taxon>Ecdysozoa</taxon>
        <taxon>Nematoda</taxon>
        <taxon>Chromadorea</taxon>
        <taxon>Rhabditida</taxon>
        <taxon>Rhabditina</taxon>
        <taxon>Diplogasteromorpha</taxon>
        <taxon>Diplogasteroidea</taxon>
        <taxon>Neodiplogasteridae</taxon>
        <taxon>Pristionchus</taxon>
    </lineage>
</organism>
<dbReference type="PROSITE" id="PS50809">
    <property type="entry name" value="DM_2"/>
    <property type="match status" value="1"/>
</dbReference>
<dbReference type="InterPro" id="IPR001275">
    <property type="entry name" value="DM_DNA-bd"/>
</dbReference>
<evidence type="ECO:0000256" key="2">
    <source>
        <dbReference type="ARBA" id="ARBA00022833"/>
    </source>
</evidence>
<feature type="domain" description="DM" evidence="6">
    <location>
        <begin position="7"/>
        <end position="50"/>
    </location>
</feature>
<dbReference type="GO" id="GO:0043565">
    <property type="term" value="F:sequence-specific DNA binding"/>
    <property type="evidence" value="ECO:0007669"/>
    <property type="project" value="InterPro"/>
</dbReference>
<protein>
    <recommendedName>
        <fullName evidence="6">DM domain-containing protein</fullName>
    </recommendedName>
</protein>
<dbReference type="Proteomes" id="UP001432027">
    <property type="component" value="Unassembled WGS sequence"/>
</dbReference>
<evidence type="ECO:0000256" key="4">
    <source>
        <dbReference type="ARBA" id="ARBA00023242"/>
    </source>
</evidence>
<dbReference type="GO" id="GO:0005634">
    <property type="term" value="C:nucleus"/>
    <property type="evidence" value="ECO:0007669"/>
    <property type="project" value="UniProtKB-SubCell"/>
</dbReference>
<evidence type="ECO:0000259" key="6">
    <source>
        <dbReference type="PROSITE" id="PS50809"/>
    </source>
</evidence>
<proteinExistence type="predicted"/>
<keyword evidence="8" id="KW-1185">Reference proteome</keyword>
<comment type="caution">
    <text evidence="7">The sequence shown here is derived from an EMBL/GenBank/DDBJ whole genome shotgun (WGS) entry which is preliminary data.</text>
</comment>
<dbReference type="AlphaFoldDB" id="A0AAV5S8X0"/>
<gene>
    <name evidence="7" type="ORF">PENTCL1PPCAC_1215</name>
</gene>
<dbReference type="EMBL" id="BTSX01000001">
    <property type="protein sequence ID" value="GMS79040.1"/>
    <property type="molecule type" value="Genomic_DNA"/>
</dbReference>
<comment type="subcellular location">
    <subcellularLocation>
        <location evidence="5">Nucleus</location>
    </subcellularLocation>
</comment>
<feature type="DNA-binding region" description="DM" evidence="5">
    <location>
        <begin position="7"/>
        <end position="50"/>
    </location>
</feature>
<dbReference type="SUPFAM" id="SSF82927">
    <property type="entry name" value="Cysteine-rich DNA binding domain, (DM domain)"/>
    <property type="match status" value="1"/>
</dbReference>
<dbReference type="Gene3D" id="4.10.1040.10">
    <property type="entry name" value="DM DNA-binding domain"/>
    <property type="match status" value="1"/>
</dbReference>
<keyword evidence="4 5" id="KW-0539">Nucleus</keyword>
<evidence type="ECO:0000313" key="7">
    <source>
        <dbReference type="EMBL" id="GMS79040.1"/>
    </source>
</evidence>
<reference evidence="7" key="1">
    <citation type="submission" date="2023-10" db="EMBL/GenBank/DDBJ databases">
        <title>Genome assembly of Pristionchus species.</title>
        <authorList>
            <person name="Yoshida K."/>
            <person name="Sommer R.J."/>
        </authorList>
    </citation>
    <scope>NUCLEOTIDE SEQUENCE</scope>
    <source>
        <strain evidence="7">RS0144</strain>
    </source>
</reference>
<dbReference type="InterPro" id="IPR036407">
    <property type="entry name" value="DM_DNA-bd_sf"/>
</dbReference>
<feature type="non-terminal residue" evidence="7">
    <location>
        <position position="1"/>
    </location>
</feature>
<accession>A0AAV5S8X0</accession>
<dbReference type="GO" id="GO:0046872">
    <property type="term" value="F:metal ion binding"/>
    <property type="evidence" value="ECO:0007669"/>
    <property type="project" value="UniProtKB-KW"/>
</dbReference>
<keyword evidence="3 5" id="KW-0238">DNA-binding</keyword>
<dbReference type="GO" id="GO:0006355">
    <property type="term" value="P:regulation of DNA-templated transcription"/>
    <property type="evidence" value="ECO:0007669"/>
    <property type="project" value="InterPro"/>
</dbReference>
<evidence type="ECO:0000313" key="8">
    <source>
        <dbReference type="Proteomes" id="UP001432027"/>
    </source>
</evidence>